<reference evidence="2" key="1">
    <citation type="submission" date="2020-03" db="EMBL/GenBank/DDBJ databases">
        <title>Genome of Pelagibius litoralis DSM 21314T.</title>
        <authorList>
            <person name="Wang G."/>
        </authorList>
    </citation>
    <scope>NUCLEOTIDE SEQUENCE</scope>
    <source>
        <strain evidence="2">DSM 21314</strain>
    </source>
</reference>
<sequence length="82" mass="9337">MSNAILQRSDVGSTGHGQTLGGLFNVLLRLPLMLLDLMIDWQQRSEDRATMTRLSDDQMHDIGLTREELMTMAGKSHWSRHN</sequence>
<evidence type="ECO:0000313" key="2">
    <source>
        <dbReference type="EMBL" id="NIA69575.1"/>
    </source>
</evidence>
<dbReference type="EMBL" id="JAAQPH010000009">
    <property type="protein sequence ID" value="NIA69575.1"/>
    <property type="molecule type" value="Genomic_DNA"/>
</dbReference>
<proteinExistence type="predicted"/>
<name>A0A967EYA5_9PROT</name>
<dbReference type="Proteomes" id="UP000761264">
    <property type="component" value="Unassembled WGS sequence"/>
</dbReference>
<dbReference type="AlphaFoldDB" id="A0A967EYA5"/>
<gene>
    <name evidence="2" type="ORF">HBA54_13315</name>
</gene>
<comment type="caution">
    <text evidence="2">The sequence shown here is derived from an EMBL/GenBank/DDBJ whole genome shotgun (WGS) entry which is preliminary data.</text>
</comment>
<accession>A0A967EYA5</accession>
<dbReference type="InterPro" id="IPR009506">
    <property type="entry name" value="YjiS-like"/>
</dbReference>
<organism evidence="2 3">
    <name type="scientific">Pelagibius litoralis</name>
    <dbReference type="NCBI Taxonomy" id="374515"/>
    <lineage>
        <taxon>Bacteria</taxon>
        <taxon>Pseudomonadati</taxon>
        <taxon>Pseudomonadota</taxon>
        <taxon>Alphaproteobacteria</taxon>
        <taxon>Rhodospirillales</taxon>
        <taxon>Rhodovibrionaceae</taxon>
        <taxon>Pelagibius</taxon>
    </lineage>
</organism>
<feature type="domain" description="YjiS-like" evidence="1">
    <location>
        <begin position="35"/>
        <end position="69"/>
    </location>
</feature>
<dbReference type="Pfam" id="PF06568">
    <property type="entry name" value="YjiS-like"/>
    <property type="match status" value="1"/>
</dbReference>
<dbReference type="RefSeq" id="WP_167225309.1">
    <property type="nucleotide sequence ID" value="NZ_JAAQPH010000009.1"/>
</dbReference>
<evidence type="ECO:0000313" key="3">
    <source>
        <dbReference type="Proteomes" id="UP000761264"/>
    </source>
</evidence>
<evidence type="ECO:0000259" key="1">
    <source>
        <dbReference type="Pfam" id="PF06568"/>
    </source>
</evidence>
<keyword evidence="3" id="KW-1185">Reference proteome</keyword>
<protein>
    <submittedName>
        <fullName evidence="2">DUF1127 domain-containing protein</fullName>
    </submittedName>
</protein>